<dbReference type="RefSeq" id="WP_222837608.1">
    <property type="nucleotide sequence ID" value="NZ_CP011131.1"/>
</dbReference>
<keyword evidence="3" id="KW-1185">Reference proteome</keyword>
<name>A0ABY3XJL9_9GAMM</name>
<sequence length="109" mass="11400">MRNKMPREGDEGGCGIDTGICAGSGFAASAAVRVHPHTSAATASTHAPPTRGIDADLSQGSGSIVTSSHLRIRRLIFRERGGDGHIPLALCLWCGARYCRRGGRGLSSR</sequence>
<accession>A0ABY3XJL9</accession>
<reference evidence="2 3" key="1">
    <citation type="submission" date="2022-03" db="EMBL/GenBank/DDBJ databases">
        <title>Complete genome sequence of Lysobacter capsici VKM B-2533 and Lysobacter gummosus 10.1.1, promising sources of lytic agents.</title>
        <authorList>
            <person name="Tarlachkov S.V."/>
            <person name="Kudryakova I.V."/>
            <person name="Afoshin A.S."/>
            <person name="Leontyevskaya E.A."/>
            <person name="Leontyevskaya N.V."/>
        </authorList>
    </citation>
    <scope>NUCLEOTIDE SEQUENCE [LARGE SCALE GENOMIC DNA]</scope>
    <source>
        <strain evidence="2 3">10.1.1</strain>
    </source>
</reference>
<evidence type="ECO:0000313" key="3">
    <source>
        <dbReference type="Proteomes" id="UP000829194"/>
    </source>
</evidence>
<proteinExistence type="predicted"/>
<feature type="compositionally biased region" description="Low complexity" evidence="1">
    <location>
        <begin position="37"/>
        <end position="50"/>
    </location>
</feature>
<dbReference type="Proteomes" id="UP000829194">
    <property type="component" value="Chromosome"/>
</dbReference>
<evidence type="ECO:0000256" key="1">
    <source>
        <dbReference type="SAM" id="MobiDB-lite"/>
    </source>
</evidence>
<feature type="region of interest" description="Disordered" evidence="1">
    <location>
        <begin position="37"/>
        <end position="59"/>
    </location>
</feature>
<evidence type="ECO:0000313" key="2">
    <source>
        <dbReference type="EMBL" id="UNP31847.1"/>
    </source>
</evidence>
<organism evidence="2 3">
    <name type="scientific">Lysobacter gummosus</name>
    <dbReference type="NCBI Taxonomy" id="262324"/>
    <lineage>
        <taxon>Bacteria</taxon>
        <taxon>Pseudomonadati</taxon>
        <taxon>Pseudomonadota</taxon>
        <taxon>Gammaproteobacteria</taxon>
        <taxon>Lysobacterales</taxon>
        <taxon>Lysobacteraceae</taxon>
        <taxon>Lysobacter</taxon>
    </lineage>
</organism>
<dbReference type="EMBL" id="CP093547">
    <property type="protein sequence ID" value="UNP31847.1"/>
    <property type="molecule type" value="Genomic_DNA"/>
</dbReference>
<protein>
    <submittedName>
        <fullName evidence="2">Uncharacterized protein</fullName>
    </submittedName>
</protein>
<gene>
    <name evidence="2" type="ORF">MOV92_11600</name>
</gene>